<feature type="binding site" evidence="7">
    <location>
        <position position="195"/>
    </location>
    <ligand>
        <name>L-glutamine</name>
        <dbReference type="ChEBI" id="CHEBI:58359"/>
    </ligand>
</feature>
<dbReference type="PROSITE" id="PS00920">
    <property type="entry name" value="NITRIL_CHT_1"/>
    <property type="match status" value="1"/>
</dbReference>
<sequence>MPQLRLALNQIDSRVGDLAGNAETIVRWTRHSAEQGAHLVAFPEMALTGYPVEDLALRSSFVEASRAALRALASRLAEEGFGELPVVVGYLDRSAAAQPKYGQPAGAPQNAAAVLHGGDVVLSFAKHHLPNYGVFDEFRYFVPGDTMPVVRVHGVDVALAICEDLWQDGGRVPAARSAGAGLLLSINASPYERDKDDTRLELVRKRAQEAGCTTAYLAMTGGQDDLVFDGDSIVVDRDGEVVTRAPQFAEGCVVVDLDLPAAAEDAPAGVVDDGLRIDRVVLSGTPLPAYEPELGGGYAERLDDDEEVYSALVVGLRAYVVKNGFRSVLIGLSGGIDSALVAAIACDAVGAENVYGVSMPSKYSSEHSKDDAAELARRTGLNHRTVAIEPMFDAYMGALGLTGLAEENLQSRLRGTLLMAISNQEGHIVLAPGNKSELAVGYSTLYGDSVGAYGPIKDVYKTSVFRLARWRNRAAVERGQTPPIPENSISKPPSAELRPGQVDTDSLPDYPVLDAILELYVDRDRGADEIVAAGFDRELVTRTLRMVDRAEYKRRQYPPGTKISPKGFGKDRRLPVTNGWREQAPASG</sequence>
<evidence type="ECO:0000256" key="11">
    <source>
        <dbReference type="SAM" id="MobiDB-lite"/>
    </source>
</evidence>
<dbReference type="InterPro" id="IPR022310">
    <property type="entry name" value="NAD/GMP_synthase"/>
</dbReference>
<protein>
    <recommendedName>
        <fullName evidence="7 8">Glutamine-dependent NAD(+) synthetase</fullName>
        <ecNumber evidence="7 8">6.3.5.1</ecNumber>
    </recommendedName>
    <alternativeName>
        <fullName evidence="7 8">NAD(+) synthase [glutamine-hydrolyzing]</fullName>
    </alternativeName>
</protein>
<dbReference type="PROSITE" id="PS50263">
    <property type="entry name" value="CN_HYDROLASE"/>
    <property type="match status" value="1"/>
</dbReference>
<comment type="catalytic activity">
    <reaction evidence="7 8">
        <text>deamido-NAD(+) + L-glutamine + ATP + H2O = L-glutamate + AMP + diphosphate + NAD(+) + H(+)</text>
        <dbReference type="Rhea" id="RHEA:24384"/>
        <dbReference type="ChEBI" id="CHEBI:15377"/>
        <dbReference type="ChEBI" id="CHEBI:15378"/>
        <dbReference type="ChEBI" id="CHEBI:29985"/>
        <dbReference type="ChEBI" id="CHEBI:30616"/>
        <dbReference type="ChEBI" id="CHEBI:33019"/>
        <dbReference type="ChEBI" id="CHEBI:57540"/>
        <dbReference type="ChEBI" id="CHEBI:58359"/>
        <dbReference type="ChEBI" id="CHEBI:58437"/>
        <dbReference type="ChEBI" id="CHEBI:456215"/>
        <dbReference type="EC" id="6.3.5.1"/>
    </reaction>
</comment>
<comment type="similarity">
    <text evidence="2 7 8">In the C-terminal section; belongs to the NAD synthetase family.</text>
</comment>
<evidence type="ECO:0000313" key="14">
    <source>
        <dbReference type="Proteomes" id="UP001501455"/>
    </source>
</evidence>
<evidence type="ECO:0000256" key="6">
    <source>
        <dbReference type="ARBA" id="ARBA00023027"/>
    </source>
</evidence>
<dbReference type="InterPro" id="IPR014445">
    <property type="entry name" value="Gln-dep_NAD_synthase"/>
</dbReference>
<feature type="region of interest" description="Disordered" evidence="11">
    <location>
        <begin position="556"/>
        <end position="588"/>
    </location>
</feature>
<dbReference type="InterPro" id="IPR003010">
    <property type="entry name" value="C-N_Hydrolase"/>
</dbReference>
<dbReference type="SUPFAM" id="SSF56317">
    <property type="entry name" value="Carbon-nitrogen hydrolase"/>
    <property type="match status" value="1"/>
</dbReference>
<feature type="region of interest" description="Disordered" evidence="11">
    <location>
        <begin position="476"/>
        <end position="506"/>
    </location>
</feature>
<dbReference type="HAMAP" id="MF_02090">
    <property type="entry name" value="NadE_glutamine_dep"/>
    <property type="match status" value="1"/>
</dbReference>
<keyword evidence="3 7" id="KW-0436">Ligase</keyword>
<evidence type="ECO:0000256" key="8">
    <source>
        <dbReference type="PIRNR" id="PIRNR006630"/>
    </source>
</evidence>
<dbReference type="NCBIfam" id="NF010588">
    <property type="entry name" value="PRK13981.1"/>
    <property type="match status" value="1"/>
</dbReference>
<evidence type="ECO:0000256" key="10">
    <source>
        <dbReference type="RuleBase" id="RU003811"/>
    </source>
</evidence>
<feature type="binding site" evidence="7">
    <location>
        <position position="437"/>
    </location>
    <ligand>
        <name>deamido-NAD(+)</name>
        <dbReference type="ChEBI" id="CHEBI:58437"/>
        <note>ligand shared between two neighboring subunits</note>
    </ligand>
</feature>
<comment type="caution">
    <text evidence="7">Lacks conserved residue(s) required for the propagation of feature annotation.</text>
</comment>
<dbReference type="Proteomes" id="UP001501455">
    <property type="component" value="Unassembled WGS sequence"/>
</dbReference>
<feature type="binding site" evidence="7">
    <location>
        <position position="132"/>
    </location>
    <ligand>
        <name>L-glutamine</name>
        <dbReference type="ChEBI" id="CHEBI:58359"/>
    </ligand>
</feature>
<dbReference type="InterPro" id="IPR003694">
    <property type="entry name" value="NAD_synthase"/>
</dbReference>
<name>A0ABP6TKU0_9ACTN</name>
<proteinExistence type="inferred from homology"/>
<evidence type="ECO:0000256" key="4">
    <source>
        <dbReference type="ARBA" id="ARBA00022741"/>
    </source>
</evidence>
<feature type="active site" description="Nucleophile; for glutaminase activity" evidence="7">
    <location>
        <position position="162"/>
    </location>
</feature>
<dbReference type="InterPro" id="IPR014729">
    <property type="entry name" value="Rossmann-like_a/b/a_fold"/>
</dbReference>
<feature type="active site" description="Proton acceptor" evidence="9">
    <location>
        <position position="44"/>
    </location>
</feature>
<evidence type="ECO:0000256" key="1">
    <source>
        <dbReference type="ARBA" id="ARBA00005188"/>
    </source>
</evidence>
<keyword evidence="6 7" id="KW-0520">NAD</keyword>
<dbReference type="PANTHER" id="PTHR23090">
    <property type="entry name" value="NH 3 /GLUTAMINE-DEPENDENT NAD + SYNTHETASE"/>
    <property type="match status" value="1"/>
</dbReference>
<evidence type="ECO:0000256" key="7">
    <source>
        <dbReference type="HAMAP-Rule" id="MF_02090"/>
    </source>
</evidence>
<evidence type="ECO:0000256" key="2">
    <source>
        <dbReference type="ARBA" id="ARBA00007145"/>
    </source>
</evidence>
<dbReference type="SUPFAM" id="SSF52402">
    <property type="entry name" value="Adenine nucleotide alpha hydrolases-like"/>
    <property type="match status" value="1"/>
</dbReference>
<dbReference type="Gene3D" id="3.40.50.620">
    <property type="entry name" value="HUPs"/>
    <property type="match status" value="1"/>
</dbReference>
<dbReference type="EC" id="6.3.5.1" evidence="7 8"/>
<dbReference type="EMBL" id="BAAAXF010000021">
    <property type="protein sequence ID" value="GAA3495847.1"/>
    <property type="molecule type" value="Genomic_DNA"/>
</dbReference>
<comment type="similarity">
    <text evidence="10">Belongs to the NAD synthetase family.</text>
</comment>
<dbReference type="CDD" id="cd07570">
    <property type="entry name" value="GAT_Gln-NAD-synth"/>
    <property type="match status" value="1"/>
</dbReference>
<evidence type="ECO:0000256" key="5">
    <source>
        <dbReference type="ARBA" id="ARBA00022840"/>
    </source>
</evidence>
<dbReference type="CDD" id="cd00553">
    <property type="entry name" value="NAD_synthase"/>
    <property type="match status" value="1"/>
</dbReference>
<dbReference type="Pfam" id="PF02540">
    <property type="entry name" value="NAD_synthase"/>
    <property type="match status" value="1"/>
</dbReference>
<feature type="domain" description="CN hydrolase" evidence="12">
    <location>
        <begin position="4"/>
        <end position="259"/>
    </location>
</feature>
<accession>A0ABP6TKU0</accession>
<feature type="binding site" evidence="7">
    <location>
        <position position="408"/>
    </location>
    <ligand>
        <name>deamido-NAD(+)</name>
        <dbReference type="ChEBI" id="CHEBI:58437"/>
        <note>ligand shared between two neighboring subunits</note>
    </ligand>
</feature>
<dbReference type="PIRSF" id="PIRSF006630">
    <property type="entry name" value="NADS_GAT"/>
    <property type="match status" value="1"/>
</dbReference>
<evidence type="ECO:0000313" key="13">
    <source>
        <dbReference type="EMBL" id="GAA3495847.1"/>
    </source>
</evidence>
<evidence type="ECO:0000256" key="9">
    <source>
        <dbReference type="PROSITE-ProRule" id="PRU10139"/>
    </source>
</evidence>
<evidence type="ECO:0000256" key="3">
    <source>
        <dbReference type="ARBA" id="ARBA00022598"/>
    </source>
</evidence>
<dbReference type="InterPro" id="IPR000132">
    <property type="entry name" value="Nitrilase/CN_hydratase_CS"/>
</dbReference>
<feature type="binding site" evidence="7">
    <location>
        <position position="553"/>
    </location>
    <ligand>
        <name>deamido-NAD(+)</name>
        <dbReference type="ChEBI" id="CHEBI:58437"/>
        <note>ligand shared between two neighboring subunits</note>
    </ligand>
</feature>
<keyword evidence="5 7" id="KW-0067">ATP-binding</keyword>
<evidence type="ECO:0000259" key="12">
    <source>
        <dbReference type="PROSITE" id="PS50263"/>
    </source>
</evidence>
<feature type="active site" description="Proton acceptor; for glutaminase activity" evidence="7">
    <location>
        <position position="44"/>
    </location>
</feature>
<comment type="function">
    <text evidence="7">Catalyzes the ATP-dependent amidation of deamido-NAD to form NAD. Uses L-glutamine as a nitrogen source.</text>
</comment>
<dbReference type="Pfam" id="PF00795">
    <property type="entry name" value="CN_hydrolase"/>
    <property type="match status" value="1"/>
</dbReference>
<comment type="caution">
    <text evidence="13">The sequence shown here is derived from an EMBL/GenBank/DDBJ whole genome shotgun (WGS) entry which is preliminary data.</text>
</comment>
<keyword evidence="14" id="KW-1185">Reference proteome</keyword>
<dbReference type="InterPro" id="IPR036526">
    <property type="entry name" value="C-N_Hydrolase_sf"/>
</dbReference>
<comment type="pathway">
    <text evidence="1 7 8">Cofactor biosynthesis; NAD(+) biosynthesis; NAD(+) from deamido-NAD(+) (L-Gln route): step 1/1.</text>
</comment>
<gene>
    <name evidence="7" type="primary">nadE</name>
    <name evidence="13" type="ORF">GCM10019016_029480</name>
</gene>
<feature type="binding site" evidence="7">
    <location>
        <position position="189"/>
    </location>
    <ligand>
        <name>L-glutamine</name>
        <dbReference type="ChEBI" id="CHEBI:58359"/>
    </ligand>
</feature>
<dbReference type="RefSeq" id="WP_345575772.1">
    <property type="nucleotide sequence ID" value="NZ_BAAAXF010000021.1"/>
</dbReference>
<organism evidence="13 14">
    <name type="scientific">Streptomyces prasinosporus</name>
    <dbReference type="NCBI Taxonomy" id="68256"/>
    <lineage>
        <taxon>Bacteria</taxon>
        <taxon>Bacillati</taxon>
        <taxon>Actinomycetota</taxon>
        <taxon>Actinomycetes</taxon>
        <taxon>Kitasatosporales</taxon>
        <taxon>Streptomycetaceae</taxon>
        <taxon>Streptomyces</taxon>
        <taxon>Streptomyces albogriseolus group</taxon>
    </lineage>
</organism>
<dbReference type="PANTHER" id="PTHR23090:SF9">
    <property type="entry name" value="GLUTAMINE-DEPENDENT NAD(+) SYNTHETASE"/>
    <property type="match status" value="1"/>
</dbReference>
<feature type="binding site" evidence="7">
    <location>
        <begin position="331"/>
        <end position="338"/>
    </location>
    <ligand>
        <name>ATP</name>
        <dbReference type="ChEBI" id="CHEBI:30616"/>
    </ligand>
</feature>
<reference evidence="14" key="1">
    <citation type="journal article" date="2019" name="Int. J. Syst. Evol. Microbiol.">
        <title>The Global Catalogue of Microorganisms (GCM) 10K type strain sequencing project: providing services to taxonomists for standard genome sequencing and annotation.</title>
        <authorList>
            <consortium name="The Broad Institute Genomics Platform"/>
            <consortium name="The Broad Institute Genome Sequencing Center for Infectious Disease"/>
            <person name="Wu L."/>
            <person name="Ma J."/>
        </authorList>
    </citation>
    <scope>NUCLEOTIDE SEQUENCE [LARGE SCALE GENOMIC DNA]</scope>
    <source>
        <strain evidence="14">JCM 4816</strain>
    </source>
</reference>
<keyword evidence="4 7" id="KW-0547">Nucleotide-binding</keyword>
<feature type="active site" description="For glutaminase activity" evidence="7">
    <location>
        <position position="126"/>
    </location>
</feature>
<dbReference type="Gene3D" id="3.60.110.10">
    <property type="entry name" value="Carbon-nitrogen hydrolase"/>
    <property type="match status" value="1"/>
</dbReference>
<dbReference type="NCBIfam" id="TIGR00552">
    <property type="entry name" value="nadE"/>
    <property type="match status" value="1"/>
</dbReference>